<dbReference type="InterPro" id="IPR032567">
    <property type="entry name" value="RTL1-rel"/>
</dbReference>
<evidence type="ECO:0000256" key="1">
    <source>
        <dbReference type="SAM" id="MobiDB-lite"/>
    </source>
</evidence>
<dbReference type="SUPFAM" id="SSF50630">
    <property type="entry name" value="Acid proteases"/>
    <property type="match status" value="1"/>
</dbReference>
<feature type="compositionally biased region" description="Polar residues" evidence="1">
    <location>
        <begin position="145"/>
        <end position="168"/>
    </location>
</feature>
<dbReference type="PANTHER" id="PTHR15503:SF45">
    <property type="entry name" value="RNA-DIRECTED DNA POLYMERASE HOMOLOG"/>
    <property type="match status" value="1"/>
</dbReference>
<dbReference type="AlphaFoldDB" id="A0A5B6WQB5"/>
<evidence type="ECO:0000313" key="2">
    <source>
        <dbReference type="EMBL" id="KAA3483603.1"/>
    </source>
</evidence>
<accession>A0A5B6WQB5</accession>
<reference evidence="3" key="1">
    <citation type="journal article" date="2019" name="Plant Biotechnol. J.">
        <title>Genome sequencing of the Australian wild diploid species Gossypium australe highlights disease resistance and delayed gland morphogenesis.</title>
        <authorList>
            <person name="Cai Y."/>
            <person name="Cai X."/>
            <person name="Wang Q."/>
            <person name="Wang P."/>
            <person name="Zhang Y."/>
            <person name="Cai C."/>
            <person name="Xu Y."/>
            <person name="Wang K."/>
            <person name="Zhou Z."/>
            <person name="Wang C."/>
            <person name="Geng S."/>
            <person name="Li B."/>
            <person name="Dong Q."/>
            <person name="Hou Y."/>
            <person name="Wang H."/>
            <person name="Ai P."/>
            <person name="Liu Z."/>
            <person name="Yi F."/>
            <person name="Sun M."/>
            <person name="An G."/>
            <person name="Cheng J."/>
            <person name="Zhang Y."/>
            <person name="Shi Q."/>
            <person name="Xie Y."/>
            <person name="Shi X."/>
            <person name="Chang Y."/>
            <person name="Huang F."/>
            <person name="Chen Y."/>
            <person name="Hong S."/>
            <person name="Mi L."/>
            <person name="Sun Q."/>
            <person name="Zhang L."/>
            <person name="Zhou B."/>
            <person name="Peng R."/>
            <person name="Zhang X."/>
            <person name="Liu F."/>
        </authorList>
    </citation>
    <scope>NUCLEOTIDE SEQUENCE [LARGE SCALE GENOMIC DNA]</scope>
    <source>
        <strain evidence="3">cv. PA1801</strain>
    </source>
</reference>
<dbReference type="EMBL" id="SMMG02000002">
    <property type="protein sequence ID" value="KAA3483603.1"/>
    <property type="molecule type" value="Genomic_DNA"/>
</dbReference>
<dbReference type="Proteomes" id="UP000325315">
    <property type="component" value="Unassembled WGS sequence"/>
</dbReference>
<organism evidence="2 3">
    <name type="scientific">Gossypium australe</name>
    <dbReference type="NCBI Taxonomy" id="47621"/>
    <lineage>
        <taxon>Eukaryota</taxon>
        <taxon>Viridiplantae</taxon>
        <taxon>Streptophyta</taxon>
        <taxon>Embryophyta</taxon>
        <taxon>Tracheophyta</taxon>
        <taxon>Spermatophyta</taxon>
        <taxon>Magnoliopsida</taxon>
        <taxon>eudicotyledons</taxon>
        <taxon>Gunneridae</taxon>
        <taxon>Pentapetalae</taxon>
        <taxon>rosids</taxon>
        <taxon>malvids</taxon>
        <taxon>Malvales</taxon>
        <taxon>Malvaceae</taxon>
        <taxon>Malvoideae</taxon>
        <taxon>Gossypium</taxon>
    </lineage>
</organism>
<evidence type="ECO:0000313" key="3">
    <source>
        <dbReference type="Proteomes" id="UP000325315"/>
    </source>
</evidence>
<gene>
    <name evidence="2" type="ORF">EPI10_005762</name>
</gene>
<feature type="compositionally biased region" description="Polar residues" evidence="1">
    <location>
        <begin position="57"/>
        <end position="75"/>
    </location>
</feature>
<feature type="region of interest" description="Disordered" evidence="1">
    <location>
        <begin position="143"/>
        <end position="176"/>
    </location>
</feature>
<dbReference type="OrthoDB" id="786726at2759"/>
<name>A0A5B6WQB5_9ROSI</name>
<protein>
    <submittedName>
        <fullName evidence="2">Gag-Pol polyprotein</fullName>
    </submittedName>
</protein>
<dbReference type="Gene3D" id="4.10.60.10">
    <property type="entry name" value="Zinc finger, CCHC-type"/>
    <property type="match status" value="1"/>
</dbReference>
<proteinExistence type="predicted"/>
<feature type="region of interest" description="Disordered" evidence="1">
    <location>
        <begin position="40"/>
        <end position="76"/>
    </location>
</feature>
<dbReference type="InterPro" id="IPR021109">
    <property type="entry name" value="Peptidase_aspartic_dom_sf"/>
</dbReference>
<dbReference type="PANTHER" id="PTHR15503">
    <property type="entry name" value="LDOC1 RELATED"/>
    <property type="match status" value="1"/>
</dbReference>
<dbReference type="CDD" id="cd00303">
    <property type="entry name" value="retropepsin_like"/>
    <property type="match status" value="1"/>
</dbReference>
<comment type="caution">
    <text evidence="2">The sequence shown here is derived from an EMBL/GenBank/DDBJ whole genome shotgun (WGS) entry which is preliminary data.</text>
</comment>
<dbReference type="Gene3D" id="2.40.70.10">
    <property type="entry name" value="Acid Proteases"/>
    <property type="match status" value="1"/>
</dbReference>
<dbReference type="Pfam" id="PF08284">
    <property type="entry name" value="RVP_2"/>
    <property type="match status" value="1"/>
</dbReference>
<keyword evidence="3" id="KW-1185">Reference proteome</keyword>
<sequence length="395" mass="44830">MTVTEYEREFVRLSKYARKYSRIERIFRVSRESLQLAKKKRKANIESHDSRKRQLGKSFQSSSKKSREFTTQSVASKRFSNRSIAQTTSIASVGNARANRSECSQCGRRHPGECRANERACFKCGSQDYFIRDCPEMVEKEKFQSARSGSTTRGRLQKNPGNGMSSKNMPRESEGRAPARTYAICAREEASSPNVITGTFSLYDIHVVTLIDPGSTHSYIYVKLVSSMNMPIESTEFVIKMSNPLGKCVLVDKVCKDCLLMIRGHYFPANLMLLSFDEFDAILGIDWLTVHDVTVNCGRKYIELKCENGDTFCVKSDEQDRLPLVISFMSALKYIRKGYEAYLAFVMNSKESELIIESVPIVCEYPAIFPEELLGLPSVREIEFGIELASVLRPF</sequence>